<dbReference type="AlphaFoldDB" id="A0A0P1I0F0"/>
<sequence length="198" mass="21581">MIAPIFLLLASSIAVVATLFVPDWSDFLMVTAPCLLASVVLLICAIARRAKHWKASSTRWIIVDGSNVMHWCDGSPQIETVKETVNQISGLGYTPGVVFDANAGYLLSGRYQHNGAFAKFLGIPEERVMVVPKGTPADPAILAAARDLGAQIVTNDRFRDWADQYPEVHRPGYLIRGGYRSGELWLDVPDPAGSVNKT</sequence>
<dbReference type="STRING" id="1715692.RUE5091_00060"/>
<accession>A0A0P1I0F0</accession>
<organism evidence="3 4">
    <name type="scientific">Ruegeria denitrificans</name>
    <dbReference type="NCBI Taxonomy" id="1715692"/>
    <lineage>
        <taxon>Bacteria</taxon>
        <taxon>Pseudomonadati</taxon>
        <taxon>Pseudomonadota</taxon>
        <taxon>Alphaproteobacteria</taxon>
        <taxon>Rhodobacterales</taxon>
        <taxon>Roseobacteraceae</taxon>
        <taxon>Ruegeria</taxon>
    </lineage>
</organism>
<dbReference type="Proteomes" id="UP000051260">
    <property type="component" value="Unassembled WGS sequence"/>
</dbReference>
<gene>
    <name evidence="3" type="ORF">RUE5091_00060</name>
</gene>
<evidence type="ECO:0000259" key="2">
    <source>
        <dbReference type="Pfam" id="PF11977"/>
    </source>
</evidence>
<feature type="domain" description="RNase NYN" evidence="2">
    <location>
        <begin position="58"/>
        <end position="168"/>
    </location>
</feature>
<dbReference type="InterPro" id="IPR021869">
    <property type="entry name" value="RNase_Zc3h12_NYN"/>
</dbReference>
<reference evidence="4" key="1">
    <citation type="submission" date="2015-09" db="EMBL/GenBank/DDBJ databases">
        <authorList>
            <person name="Rodrigo-Torres L."/>
            <person name="Arahal D.R."/>
        </authorList>
    </citation>
    <scope>NUCLEOTIDE SEQUENCE [LARGE SCALE GENOMIC DNA]</scope>
    <source>
        <strain evidence="4">CECT 5091</strain>
    </source>
</reference>
<evidence type="ECO:0000256" key="1">
    <source>
        <dbReference type="SAM" id="Phobius"/>
    </source>
</evidence>
<dbReference type="Pfam" id="PF11977">
    <property type="entry name" value="RNase_Zc3h12a"/>
    <property type="match status" value="1"/>
</dbReference>
<dbReference type="Gene3D" id="3.40.50.11980">
    <property type="match status" value="1"/>
</dbReference>
<dbReference type="OrthoDB" id="5196680at2"/>
<evidence type="ECO:0000313" key="3">
    <source>
        <dbReference type="EMBL" id="CUJ83019.1"/>
    </source>
</evidence>
<keyword evidence="4" id="KW-1185">Reference proteome</keyword>
<feature type="transmembrane region" description="Helical" evidence="1">
    <location>
        <begin position="27"/>
        <end position="47"/>
    </location>
</feature>
<evidence type="ECO:0000313" key="4">
    <source>
        <dbReference type="Proteomes" id="UP000051260"/>
    </source>
</evidence>
<keyword evidence="1" id="KW-1133">Transmembrane helix</keyword>
<proteinExistence type="predicted"/>
<dbReference type="EMBL" id="CYUD01000001">
    <property type="protein sequence ID" value="CUJ83019.1"/>
    <property type="molecule type" value="Genomic_DNA"/>
</dbReference>
<keyword evidence="1" id="KW-0472">Membrane</keyword>
<protein>
    <submittedName>
        <fullName evidence="3">Zc3h12a-like Ribonuclease NYN domain protein</fullName>
    </submittedName>
</protein>
<keyword evidence="1" id="KW-0812">Transmembrane</keyword>
<name>A0A0P1I0F0_9RHOB</name>